<dbReference type="RefSeq" id="WP_214184494.1">
    <property type="nucleotide sequence ID" value="NZ_BSDS01000002.1"/>
</dbReference>
<dbReference type="InterPro" id="IPR029016">
    <property type="entry name" value="GAF-like_dom_sf"/>
</dbReference>
<accession>A0A9W6G2D4</accession>
<keyword evidence="4" id="KW-1185">Reference proteome</keyword>
<evidence type="ECO:0000259" key="2">
    <source>
        <dbReference type="SMART" id="SM00065"/>
    </source>
</evidence>
<evidence type="ECO:0000313" key="3">
    <source>
        <dbReference type="EMBL" id="GLI39650.1"/>
    </source>
</evidence>
<protein>
    <recommendedName>
        <fullName evidence="2">GAF domain-containing protein</fullName>
    </recommendedName>
</protein>
<organism evidence="3 4">
    <name type="scientific">Geobacter hydrogenophilus</name>
    <dbReference type="NCBI Taxonomy" id="40983"/>
    <lineage>
        <taxon>Bacteria</taxon>
        <taxon>Pseudomonadati</taxon>
        <taxon>Thermodesulfobacteriota</taxon>
        <taxon>Desulfuromonadia</taxon>
        <taxon>Geobacterales</taxon>
        <taxon>Geobacteraceae</taxon>
        <taxon>Geobacter</taxon>
    </lineage>
</organism>
<dbReference type="SMART" id="SM00065">
    <property type="entry name" value="GAF"/>
    <property type="match status" value="1"/>
</dbReference>
<evidence type="ECO:0000313" key="4">
    <source>
        <dbReference type="Proteomes" id="UP001144352"/>
    </source>
</evidence>
<dbReference type="InterPro" id="IPR003018">
    <property type="entry name" value="GAF"/>
</dbReference>
<dbReference type="AlphaFoldDB" id="A0A9W6G2D4"/>
<comment type="caution">
    <text evidence="3">The sequence shown here is derived from an EMBL/GenBank/DDBJ whole genome shotgun (WGS) entry which is preliminary data.</text>
</comment>
<dbReference type="EMBL" id="BSDS01000002">
    <property type="protein sequence ID" value="GLI39650.1"/>
    <property type="molecule type" value="Genomic_DNA"/>
</dbReference>
<sequence>MSMDDKGDEKGMHVRADEFLQLFKKGAEFTQDLLKENERLRYRIFQLEEQQRKGGGPASFVEENRLLAARIEELEREKDEILGRIRQIEAENNDFATRYVEIEEENNNLANLYIASYQLHSILDFDDVLKVITEIIINLIGAEEFAVMLIDEKTGLLGAVAAEGISLDDVPKVRPGEGTIGAIAATGESHFVEDPAGYVRDLSNPMVCIPLKIKDQVIGVIVIYKLLIQKKAFVPVDYELFTLLAGHAATAIFSSRLYSDSERKRSTMQGFINLLTK</sequence>
<dbReference type="SUPFAM" id="SSF55781">
    <property type="entry name" value="GAF domain-like"/>
    <property type="match status" value="1"/>
</dbReference>
<reference evidence="3" key="1">
    <citation type="submission" date="2022-12" db="EMBL/GenBank/DDBJ databases">
        <title>Reference genome sequencing for broad-spectrum identification of bacterial and archaeal isolates by mass spectrometry.</title>
        <authorList>
            <person name="Sekiguchi Y."/>
            <person name="Tourlousse D.M."/>
        </authorList>
    </citation>
    <scope>NUCLEOTIDE SEQUENCE</scope>
    <source>
        <strain evidence="3">H2</strain>
    </source>
</reference>
<gene>
    <name evidence="3" type="ORF">GHYDROH2_31510</name>
</gene>
<dbReference type="Pfam" id="PF13492">
    <property type="entry name" value="GAF_3"/>
    <property type="match status" value="1"/>
</dbReference>
<feature type="coiled-coil region" evidence="1">
    <location>
        <begin position="30"/>
        <end position="105"/>
    </location>
</feature>
<dbReference type="Proteomes" id="UP001144352">
    <property type="component" value="Unassembled WGS sequence"/>
</dbReference>
<feature type="domain" description="GAF" evidence="2">
    <location>
        <begin position="124"/>
        <end position="262"/>
    </location>
</feature>
<keyword evidence="1" id="KW-0175">Coiled coil</keyword>
<proteinExistence type="predicted"/>
<name>A0A9W6G2D4_9BACT</name>
<evidence type="ECO:0000256" key="1">
    <source>
        <dbReference type="SAM" id="Coils"/>
    </source>
</evidence>
<dbReference type="Gene3D" id="3.30.450.40">
    <property type="match status" value="1"/>
</dbReference>